<keyword evidence="5" id="KW-1185">Reference proteome</keyword>
<dbReference type="Proteomes" id="UP000034152">
    <property type="component" value="Unassembled WGS sequence"/>
</dbReference>
<dbReference type="InterPro" id="IPR011991">
    <property type="entry name" value="ArsR-like_HTH"/>
</dbReference>
<dbReference type="EMBL" id="JJQU01000021">
    <property type="protein sequence ID" value="KKH90523.1"/>
    <property type="molecule type" value="Genomic_DNA"/>
</dbReference>
<dbReference type="InterPro" id="IPR036388">
    <property type="entry name" value="WH-like_DNA-bd_sf"/>
</dbReference>
<dbReference type="CDD" id="cd00090">
    <property type="entry name" value="HTH_ARSR"/>
    <property type="match status" value="1"/>
</dbReference>
<organism evidence="3 4">
    <name type="scientific">Methanosarcina mazei</name>
    <name type="common">Methanosarcina frisia</name>
    <dbReference type="NCBI Taxonomy" id="2209"/>
    <lineage>
        <taxon>Archaea</taxon>
        <taxon>Methanobacteriati</taxon>
        <taxon>Methanobacteriota</taxon>
        <taxon>Stenosarchaea group</taxon>
        <taxon>Methanomicrobia</taxon>
        <taxon>Methanosarcinales</taxon>
        <taxon>Methanosarcinaceae</taxon>
        <taxon>Methanosarcina</taxon>
    </lineage>
</organism>
<dbReference type="PANTHER" id="PTHR36216">
    <property type="entry name" value="TRANSCRIPTIONAL REGULATOR, TRMB"/>
    <property type="match status" value="1"/>
</dbReference>
<evidence type="ECO:0008006" key="6">
    <source>
        <dbReference type="Google" id="ProtNLM"/>
    </source>
</evidence>
<gene>
    <name evidence="2" type="ORF">DU47_13695</name>
    <name evidence="3" type="ORF">DU80_14550</name>
</gene>
<accession>A0A0F8RSS2</accession>
<dbReference type="RefSeq" id="WP_048048051.1">
    <property type="nucleotide sequence ID" value="NZ_AP019780.1"/>
</dbReference>
<dbReference type="EMBL" id="JJOS01000012">
    <property type="protein sequence ID" value="KKG06280.1"/>
    <property type="molecule type" value="Genomic_DNA"/>
</dbReference>
<dbReference type="SUPFAM" id="SSF46785">
    <property type="entry name" value="Winged helix' DNA-binding domain"/>
    <property type="match status" value="2"/>
</dbReference>
<evidence type="ECO:0000313" key="2">
    <source>
        <dbReference type="EMBL" id="KKG06280.1"/>
    </source>
</evidence>
<protein>
    <recommendedName>
        <fullName evidence="6">Winged helix-turn-helix transcriptional regulator</fullName>
    </recommendedName>
</protein>
<feature type="region of interest" description="Disordered" evidence="1">
    <location>
        <begin position="65"/>
        <end position="87"/>
    </location>
</feature>
<dbReference type="Pfam" id="PF13412">
    <property type="entry name" value="HTH_24"/>
    <property type="match status" value="1"/>
</dbReference>
<evidence type="ECO:0000256" key="1">
    <source>
        <dbReference type="SAM" id="MobiDB-lite"/>
    </source>
</evidence>
<dbReference type="PATRIC" id="fig|2209.56.peg.3142"/>
<reference evidence="4 5" key="1">
    <citation type="journal article" date="2015" name="ISME J.">
        <title>Genomic and phenotypic differentiation among Methanosarcina mazei populations from Columbia River sediment.</title>
        <authorList>
            <person name="Youngblut N.D."/>
            <person name="Wirth J.S."/>
            <person name="Henriksen J.R."/>
            <person name="Smith M."/>
            <person name="Simon H."/>
            <person name="Metcalf W.W."/>
            <person name="Whitaker R.J."/>
        </authorList>
    </citation>
    <scope>NUCLEOTIDE SEQUENCE [LARGE SCALE GENOMIC DNA]</scope>
    <source>
        <strain evidence="3 4">1.H.M.2.1</strain>
        <strain evidence="2 5">2.F.A.2.4</strain>
    </source>
</reference>
<proteinExistence type="predicted"/>
<feature type="compositionally biased region" description="Low complexity" evidence="1">
    <location>
        <begin position="70"/>
        <end position="83"/>
    </location>
</feature>
<dbReference type="Proteomes" id="UP000034578">
    <property type="component" value="Unassembled WGS sequence"/>
</dbReference>
<evidence type="ECO:0000313" key="4">
    <source>
        <dbReference type="Proteomes" id="UP000034152"/>
    </source>
</evidence>
<name>A0A0F8RSS2_METMZ</name>
<dbReference type="Gene3D" id="1.10.10.10">
    <property type="entry name" value="Winged helix-like DNA-binding domain superfamily/Winged helix DNA-binding domain"/>
    <property type="match status" value="2"/>
</dbReference>
<dbReference type="AlphaFoldDB" id="A0A0F8RSS2"/>
<evidence type="ECO:0000313" key="5">
    <source>
        <dbReference type="Proteomes" id="UP000034578"/>
    </source>
</evidence>
<comment type="caution">
    <text evidence="3">The sequence shown here is derived from an EMBL/GenBank/DDBJ whole genome shotgun (WGS) entry which is preliminary data.</text>
</comment>
<dbReference type="PANTHER" id="PTHR36216:SF1">
    <property type="entry name" value="HTH ARSR-TYPE DOMAIN-CONTAINING PROTEIN"/>
    <property type="match status" value="1"/>
</dbReference>
<sequence>MACIRKTACAGIVLVLTIAASPFYVLAVPAGSSMFSMHTGPERCEAGMNCIVNCPMLAQVNTRSTKESFPRSSSGQSSPCPCSNASQPQAQKISIQGMIGLNGRVSGIRKIYPKNVLDHPQRKAVYDLIMANPGIDLGKIGKALDLNRETLRYHIDLLVSSNKIVVMKDHGIIRYYENHGRYGILQRRVLAHLWNPTAEQILLTVLSNPGITQGDIARRLEVTSPTVHWYMQRFTTDGIVTSRRMGRLTSYFVNLEALYILTDPPNIRQNFQSEAYA</sequence>
<evidence type="ECO:0000313" key="3">
    <source>
        <dbReference type="EMBL" id="KKH90523.1"/>
    </source>
</evidence>
<dbReference type="InterPro" id="IPR036390">
    <property type="entry name" value="WH_DNA-bd_sf"/>
</dbReference>
<dbReference type="GeneID" id="97802333"/>